<dbReference type="eggNOG" id="COG0858">
    <property type="taxonomic scope" value="Bacteria"/>
</dbReference>
<dbReference type="AlphaFoldDB" id="D6GRX3"/>
<dbReference type="Gene3D" id="3.30.300.20">
    <property type="match status" value="1"/>
</dbReference>
<evidence type="ECO:0000313" key="4">
    <source>
        <dbReference type="Proteomes" id="UP000007468"/>
    </source>
</evidence>
<dbReference type="EMBL" id="CP002390">
    <property type="protein sequence ID" value="EFE28414.1"/>
    <property type="molecule type" value="Genomic_DNA"/>
</dbReference>
<dbReference type="PANTHER" id="PTHR33515:SF1">
    <property type="entry name" value="RIBOSOME-BINDING FACTOR A, CHLOROPLASTIC-RELATED"/>
    <property type="match status" value="1"/>
</dbReference>
<evidence type="ECO:0000256" key="2">
    <source>
        <dbReference type="HAMAP-Rule" id="MF_00003"/>
    </source>
</evidence>
<dbReference type="Pfam" id="PF02033">
    <property type="entry name" value="RBFA"/>
    <property type="match status" value="1"/>
</dbReference>
<name>D6GRX3_FILAD</name>
<dbReference type="GO" id="GO:0043024">
    <property type="term" value="F:ribosomal small subunit binding"/>
    <property type="evidence" value="ECO:0007669"/>
    <property type="project" value="TreeGrafter"/>
</dbReference>
<gene>
    <name evidence="2 3" type="primary">rbfA</name>
    <name evidence="3" type="ordered locus">HMPREF0389_00329</name>
</gene>
<keyword evidence="1 2" id="KW-0690">Ribosome biogenesis</keyword>
<accession>D6GRX3</accession>
<comment type="function">
    <text evidence="2">One of several proteins that assist in the late maturation steps of the functional core of the 30S ribosomal subunit. Associates with free 30S ribosomal subunits (but not with 30S subunits that are part of 70S ribosomes or polysomes). Required for efficient processing of 16S rRNA. May interact with the 5'-terminal helix region of 16S rRNA.</text>
</comment>
<comment type="similarity">
    <text evidence="2">Belongs to the RbfA family.</text>
</comment>
<dbReference type="PANTHER" id="PTHR33515">
    <property type="entry name" value="RIBOSOME-BINDING FACTOR A, CHLOROPLASTIC-RELATED"/>
    <property type="match status" value="1"/>
</dbReference>
<reference evidence="4" key="1">
    <citation type="submission" date="2010-12" db="EMBL/GenBank/DDBJ databases">
        <title>The genome sequence of Filifactor alocis strain ATCC 35896.</title>
        <authorList>
            <consortium name="The Broad Institute Genome Sequencing Platform"/>
            <person name="Ward D."/>
            <person name="Earl A."/>
            <person name="Feldgarden M."/>
            <person name="Young S.K."/>
            <person name="Gargeya S."/>
            <person name="Zeng Q."/>
            <person name="Alvarado L."/>
            <person name="Berlin A."/>
            <person name="Bochicchio J."/>
            <person name="Chapman S.B."/>
            <person name="Chen Z."/>
            <person name="Freedman E."/>
            <person name="Gellesch M."/>
            <person name="Goldberg J."/>
            <person name="Griggs A."/>
            <person name="Gujja S."/>
            <person name="Heilman E."/>
            <person name="Heiman D."/>
            <person name="Howarth C."/>
            <person name="Mehta T."/>
            <person name="Neiman D."/>
            <person name="Pearson M."/>
            <person name="Roberts A."/>
            <person name="Saif S."/>
            <person name="Shea T."/>
            <person name="Shenoy N."/>
            <person name="Sisk P."/>
            <person name="Stolte C."/>
            <person name="Sykes S."/>
            <person name="White J."/>
            <person name="Yandava C."/>
            <person name="Izard J."/>
            <person name="Blanton J.M."/>
            <person name="Baranova O.V."/>
            <person name="Tanner A.C."/>
            <person name="Dewhirst F.E."/>
            <person name="Haas B."/>
            <person name="Nusbaum C."/>
            <person name="Birren B."/>
        </authorList>
    </citation>
    <scope>NUCLEOTIDE SEQUENCE [LARGE SCALE GENOMIC DNA]</scope>
    <source>
        <strain evidence="4">ATCC 35896 / D40 B5</strain>
    </source>
</reference>
<dbReference type="OrthoDB" id="307788at2"/>
<keyword evidence="2" id="KW-0963">Cytoplasm</keyword>
<dbReference type="GO" id="GO:0005829">
    <property type="term" value="C:cytosol"/>
    <property type="evidence" value="ECO:0007669"/>
    <property type="project" value="TreeGrafter"/>
</dbReference>
<comment type="subunit">
    <text evidence="2">Monomer. Binds 30S ribosomal subunits, but not 50S ribosomal subunits or 70S ribosomes.</text>
</comment>
<dbReference type="InterPro" id="IPR015946">
    <property type="entry name" value="KH_dom-like_a/b"/>
</dbReference>
<sequence>MSYDRTRRISEEIRKVVGNMLLEGEIKDTKIRNSKGLISVTSVEVVRDLKYAYIYISVLGDNPETILDGLKRASGYVRKEVGRQVDLRYTPEIIFRLDHSIENGVEMSKMISELNQNSTEE</sequence>
<dbReference type="InterPro" id="IPR000238">
    <property type="entry name" value="RbfA"/>
</dbReference>
<keyword evidence="4" id="KW-1185">Reference proteome</keyword>
<dbReference type="SUPFAM" id="SSF89919">
    <property type="entry name" value="Ribosome-binding factor A, RbfA"/>
    <property type="match status" value="1"/>
</dbReference>
<evidence type="ECO:0000313" key="3">
    <source>
        <dbReference type="EMBL" id="EFE28414.1"/>
    </source>
</evidence>
<proteinExistence type="inferred from homology"/>
<dbReference type="Proteomes" id="UP000007468">
    <property type="component" value="Chromosome"/>
</dbReference>
<dbReference type="RefSeq" id="WP_014261978.1">
    <property type="nucleotide sequence ID" value="NC_016630.1"/>
</dbReference>
<evidence type="ECO:0000256" key="1">
    <source>
        <dbReference type="ARBA" id="ARBA00022517"/>
    </source>
</evidence>
<dbReference type="GO" id="GO:0030490">
    <property type="term" value="P:maturation of SSU-rRNA"/>
    <property type="evidence" value="ECO:0007669"/>
    <property type="project" value="UniProtKB-UniRule"/>
</dbReference>
<comment type="subcellular location">
    <subcellularLocation>
        <location evidence="2">Cytoplasm</location>
    </subcellularLocation>
</comment>
<dbReference type="PROSITE" id="PS01319">
    <property type="entry name" value="RBFA"/>
    <property type="match status" value="1"/>
</dbReference>
<protein>
    <recommendedName>
        <fullName evidence="2">Ribosome-binding factor A</fullName>
    </recommendedName>
</protein>
<dbReference type="KEGG" id="faa:HMPREF0389_00329"/>
<dbReference type="STRING" id="546269.HMPREF0389_00329"/>
<dbReference type="InterPro" id="IPR023799">
    <property type="entry name" value="RbfA_dom_sf"/>
</dbReference>
<organism evidence="3 4">
    <name type="scientific">Filifactor alocis (strain ATCC 35896 / CCUG 47790 / D40 B5)</name>
    <name type="common">Fusobacterium alocis</name>
    <dbReference type="NCBI Taxonomy" id="546269"/>
    <lineage>
        <taxon>Bacteria</taxon>
        <taxon>Bacillati</taxon>
        <taxon>Bacillota</taxon>
        <taxon>Clostridia</taxon>
        <taxon>Peptostreptococcales</taxon>
        <taxon>Filifactoraceae</taxon>
        <taxon>Filifactor</taxon>
    </lineage>
</organism>
<dbReference type="PATRIC" id="fig|546269.5.peg.327"/>
<dbReference type="HAMAP" id="MF_00003">
    <property type="entry name" value="RbfA"/>
    <property type="match status" value="1"/>
</dbReference>
<dbReference type="NCBIfam" id="TIGR00082">
    <property type="entry name" value="rbfA"/>
    <property type="match status" value="1"/>
</dbReference>
<dbReference type="InterPro" id="IPR020053">
    <property type="entry name" value="Ribosome-bd_factorA_CS"/>
</dbReference>